<evidence type="ECO:0000256" key="7">
    <source>
        <dbReference type="ARBA" id="ARBA00023163"/>
    </source>
</evidence>
<keyword evidence="7 11" id="KW-0804">Transcription</keyword>
<accession>A0A419F735</accession>
<dbReference type="EMBL" id="QZKI01000018">
    <property type="protein sequence ID" value="RJP74220.1"/>
    <property type="molecule type" value="Genomic_DNA"/>
</dbReference>
<evidence type="ECO:0000256" key="2">
    <source>
        <dbReference type="ARBA" id="ARBA00012418"/>
    </source>
</evidence>
<dbReference type="GO" id="GO:0003677">
    <property type="term" value="F:DNA binding"/>
    <property type="evidence" value="ECO:0007669"/>
    <property type="project" value="UniProtKB-UniRule"/>
</dbReference>
<evidence type="ECO:0000256" key="10">
    <source>
        <dbReference type="ARBA" id="ARBA00048552"/>
    </source>
</evidence>
<comment type="similarity">
    <text evidence="1 11">Belongs to the RNA polymerase subunit omega family.</text>
</comment>
<dbReference type="HAMAP" id="MF_00366">
    <property type="entry name" value="RNApol_bact_RpoZ"/>
    <property type="match status" value="1"/>
</dbReference>
<dbReference type="GO" id="GO:0000428">
    <property type="term" value="C:DNA-directed RNA polymerase complex"/>
    <property type="evidence" value="ECO:0007669"/>
    <property type="project" value="UniProtKB-KW"/>
</dbReference>
<comment type="catalytic activity">
    <reaction evidence="10 11">
        <text>RNA(n) + a ribonucleoside 5'-triphosphate = RNA(n+1) + diphosphate</text>
        <dbReference type="Rhea" id="RHEA:21248"/>
        <dbReference type="Rhea" id="RHEA-COMP:14527"/>
        <dbReference type="Rhea" id="RHEA-COMP:17342"/>
        <dbReference type="ChEBI" id="CHEBI:33019"/>
        <dbReference type="ChEBI" id="CHEBI:61557"/>
        <dbReference type="ChEBI" id="CHEBI:140395"/>
        <dbReference type="EC" id="2.7.7.6"/>
    </reaction>
</comment>
<dbReference type="SUPFAM" id="SSF63562">
    <property type="entry name" value="RPB6/omega subunit-like"/>
    <property type="match status" value="1"/>
</dbReference>
<dbReference type="Pfam" id="PF01192">
    <property type="entry name" value="RNA_pol_Rpb6"/>
    <property type="match status" value="1"/>
</dbReference>
<protein>
    <recommendedName>
        <fullName evidence="3 11">DNA-directed RNA polymerase subunit omega</fullName>
        <shortName evidence="11">RNAP omega subunit</shortName>
        <ecNumber evidence="2 11">2.7.7.6</ecNumber>
    </recommendedName>
    <alternativeName>
        <fullName evidence="9 11">RNA polymerase omega subunit</fullName>
    </alternativeName>
    <alternativeName>
        <fullName evidence="8 11">Transcriptase subunit omega</fullName>
    </alternativeName>
</protein>
<comment type="function">
    <text evidence="11">Promotes RNA polymerase assembly. Latches the N- and C-terminal regions of the beta' subunit thereby facilitating its interaction with the beta and alpha subunits.</text>
</comment>
<dbReference type="InterPro" id="IPR006110">
    <property type="entry name" value="Pol_omega/Rpo6/RPB6"/>
</dbReference>
<evidence type="ECO:0000313" key="12">
    <source>
        <dbReference type="EMBL" id="RJP74220.1"/>
    </source>
</evidence>
<dbReference type="EC" id="2.7.7.6" evidence="2 11"/>
<keyword evidence="5 11" id="KW-0808">Transferase</keyword>
<dbReference type="NCBIfam" id="TIGR00690">
    <property type="entry name" value="rpoZ"/>
    <property type="match status" value="1"/>
</dbReference>
<dbReference type="PANTHER" id="PTHR34476:SF1">
    <property type="entry name" value="DNA-DIRECTED RNA POLYMERASE SUBUNIT OMEGA"/>
    <property type="match status" value="1"/>
</dbReference>
<dbReference type="InterPro" id="IPR003716">
    <property type="entry name" value="DNA-dir_RNA_pol_omega"/>
</dbReference>
<comment type="subunit">
    <text evidence="11">The RNAP catalytic core consists of 2 alpha, 1 beta, 1 beta' and 1 omega subunit. When a sigma factor is associated with the core the holoenzyme is formed, which can initiate transcription.</text>
</comment>
<evidence type="ECO:0000256" key="8">
    <source>
        <dbReference type="ARBA" id="ARBA00029924"/>
    </source>
</evidence>
<evidence type="ECO:0000256" key="1">
    <source>
        <dbReference type="ARBA" id="ARBA00006711"/>
    </source>
</evidence>
<evidence type="ECO:0000256" key="9">
    <source>
        <dbReference type="ARBA" id="ARBA00030998"/>
    </source>
</evidence>
<dbReference type="GO" id="GO:0006351">
    <property type="term" value="P:DNA-templated transcription"/>
    <property type="evidence" value="ECO:0007669"/>
    <property type="project" value="UniProtKB-UniRule"/>
</dbReference>
<dbReference type="PANTHER" id="PTHR34476">
    <property type="entry name" value="DNA-DIRECTED RNA POLYMERASE SUBUNIT OMEGA"/>
    <property type="match status" value="1"/>
</dbReference>
<dbReference type="Gene3D" id="3.90.940.10">
    <property type="match status" value="1"/>
</dbReference>
<evidence type="ECO:0000256" key="6">
    <source>
        <dbReference type="ARBA" id="ARBA00022695"/>
    </source>
</evidence>
<keyword evidence="6 11" id="KW-0548">Nucleotidyltransferase</keyword>
<name>A0A419F735_9BACT</name>
<proteinExistence type="inferred from homology"/>
<evidence type="ECO:0000256" key="3">
    <source>
        <dbReference type="ARBA" id="ARBA00013725"/>
    </source>
</evidence>
<keyword evidence="4 11" id="KW-0240">DNA-directed RNA polymerase</keyword>
<gene>
    <name evidence="11 12" type="primary">rpoZ</name>
    <name evidence="12" type="ORF">C4532_02990</name>
</gene>
<dbReference type="AlphaFoldDB" id="A0A419F735"/>
<dbReference type="Proteomes" id="UP000285961">
    <property type="component" value="Unassembled WGS sequence"/>
</dbReference>
<dbReference type="InterPro" id="IPR036161">
    <property type="entry name" value="RPB6/omega-like_sf"/>
</dbReference>
<dbReference type="SMART" id="SM01409">
    <property type="entry name" value="RNA_pol_Rpb6"/>
    <property type="match status" value="1"/>
</dbReference>
<organism evidence="12 13">
    <name type="scientific">Candidatus Abyssobacteria bacterium SURF_17</name>
    <dbReference type="NCBI Taxonomy" id="2093361"/>
    <lineage>
        <taxon>Bacteria</taxon>
        <taxon>Pseudomonadati</taxon>
        <taxon>Candidatus Hydrogenedentota</taxon>
        <taxon>Candidatus Abyssobacteria</taxon>
    </lineage>
</organism>
<evidence type="ECO:0000256" key="11">
    <source>
        <dbReference type="HAMAP-Rule" id="MF_00366"/>
    </source>
</evidence>
<evidence type="ECO:0000256" key="4">
    <source>
        <dbReference type="ARBA" id="ARBA00022478"/>
    </source>
</evidence>
<comment type="caution">
    <text evidence="12">The sequence shown here is derived from an EMBL/GenBank/DDBJ whole genome shotgun (WGS) entry which is preliminary data.</text>
</comment>
<dbReference type="GO" id="GO:0003899">
    <property type="term" value="F:DNA-directed RNA polymerase activity"/>
    <property type="evidence" value="ECO:0007669"/>
    <property type="project" value="UniProtKB-UniRule"/>
</dbReference>
<reference evidence="12 13" key="1">
    <citation type="journal article" date="2017" name="ISME J.">
        <title>Energy and carbon metabolisms in a deep terrestrial subsurface fluid microbial community.</title>
        <authorList>
            <person name="Momper L."/>
            <person name="Jungbluth S.P."/>
            <person name="Lee M.D."/>
            <person name="Amend J.P."/>
        </authorList>
    </citation>
    <scope>NUCLEOTIDE SEQUENCE [LARGE SCALE GENOMIC DNA]</scope>
    <source>
        <strain evidence="12">SURF_17</strain>
    </source>
</reference>
<evidence type="ECO:0000313" key="13">
    <source>
        <dbReference type="Proteomes" id="UP000285961"/>
    </source>
</evidence>
<sequence>MFKVSTEKLLKNAGGQYQLLVMAFQRTHQLNNGMLPTVKAGSKKNATIALHEIAEGKIRIKKRESEEQASAA</sequence>
<evidence type="ECO:0000256" key="5">
    <source>
        <dbReference type="ARBA" id="ARBA00022679"/>
    </source>
</evidence>